<dbReference type="Gene3D" id="3.30.420.10">
    <property type="entry name" value="Ribonuclease H-like superfamily/Ribonuclease H"/>
    <property type="match status" value="1"/>
</dbReference>
<name>A0A0U1MB69_TALIS</name>
<keyword evidence="4" id="KW-1185">Reference proteome</keyword>
<dbReference type="SUPFAM" id="SSF46689">
    <property type="entry name" value="Homeodomain-like"/>
    <property type="match status" value="1"/>
</dbReference>
<dbReference type="InterPro" id="IPR038717">
    <property type="entry name" value="Tc1-like_DDE_dom"/>
</dbReference>
<dbReference type="InterPro" id="IPR009057">
    <property type="entry name" value="Homeodomain-like_sf"/>
</dbReference>
<protein>
    <recommendedName>
        <fullName evidence="2">Tc1-like transposase DDE domain-containing protein</fullName>
    </recommendedName>
</protein>
<dbReference type="STRING" id="28573.A0A0U1MB69"/>
<dbReference type="InterPro" id="IPR012337">
    <property type="entry name" value="RNaseH-like_sf"/>
</dbReference>
<dbReference type="PANTHER" id="PTHR46564">
    <property type="entry name" value="TRANSPOSASE"/>
    <property type="match status" value="1"/>
</dbReference>
<gene>
    <name evidence="3" type="ORF">PISL3812_09899</name>
</gene>
<evidence type="ECO:0000313" key="3">
    <source>
        <dbReference type="EMBL" id="CRG92828.1"/>
    </source>
</evidence>
<dbReference type="EMBL" id="CVMT01000020">
    <property type="protein sequence ID" value="CRG92828.1"/>
    <property type="molecule type" value="Genomic_DNA"/>
</dbReference>
<dbReference type="NCBIfam" id="NF033545">
    <property type="entry name" value="transpos_IS630"/>
    <property type="match status" value="1"/>
</dbReference>
<evidence type="ECO:0000256" key="1">
    <source>
        <dbReference type="SAM" id="MobiDB-lite"/>
    </source>
</evidence>
<accession>A0A0U1MB69</accession>
<evidence type="ECO:0000259" key="2">
    <source>
        <dbReference type="Pfam" id="PF13358"/>
    </source>
</evidence>
<feature type="region of interest" description="Disordered" evidence="1">
    <location>
        <begin position="315"/>
        <end position="334"/>
    </location>
</feature>
<dbReference type="Proteomes" id="UP000054383">
    <property type="component" value="Unassembled WGS sequence"/>
</dbReference>
<dbReference type="Pfam" id="PF13358">
    <property type="entry name" value="DDE_3"/>
    <property type="match status" value="1"/>
</dbReference>
<dbReference type="SUPFAM" id="SSF53098">
    <property type="entry name" value="Ribonuclease H-like"/>
    <property type="match status" value="1"/>
</dbReference>
<sequence length="334" mass="38100">MAPPLADWQHDMIRGMIQGGKKNPEIVKAAKCSERSVFTIRSNLRRYGTTRAPANRGGRPPSITPAALEVLCDKLLDKPGLYIDEMVVYLYDVLGILVTESSVQRALARTGWSRKVSRQVAKERNADLRDYYLHRLSEYRSYHLVYIDESGCDRRVGFRRTAWSPIGVTPVQISQFRREQRYQILPAYAQDGIILARVYQGSTDAAAFEDFVKQLLQHCNKYPDPKSVLVMDNASFHRTARLQQLCSEAGVKLEYLPPYSPDLNPIEEMFAELKAFIKKQWSTYENEPRQGFHNFLDWCVRMVGSEKKSAEGHFRHAGIEVEDPPAAESPSSQV</sequence>
<organism evidence="3 4">
    <name type="scientific">Talaromyces islandicus</name>
    <name type="common">Penicillium islandicum</name>
    <dbReference type="NCBI Taxonomy" id="28573"/>
    <lineage>
        <taxon>Eukaryota</taxon>
        <taxon>Fungi</taxon>
        <taxon>Dikarya</taxon>
        <taxon>Ascomycota</taxon>
        <taxon>Pezizomycotina</taxon>
        <taxon>Eurotiomycetes</taxon>
        <taxon>Eurotiomycetidae</taxon>
        <taxon>Eurotiales</taxon>
        <taxon>Trichocomaceae</taxon>
        <taxon>Talaromyces</taxon>
        <taxon>Talaromyces sect. Islandici</taxon>
    </lineage>
</organism>
<dbReference type="InterPro" id="IPR036397">
    <property type="entry name" value="RNaseH_sf"/>
</dbReference>
<feature type="domain" description="Tc1-like transposase DDE" evidence="2">
    <location>
        <begin position="144"/>
        <end position="280"/>
    </location>
</feature>
<dbReference type="InterPro" id="IPR047655">
    <property type="entry name" value="Transpos_IS630-like"/>
</dbReference>
<dbReference type="GO" id="GO:0003676">
    <property type="term" value="F:nucleic acid binding"/>
    <property type="evidence" value="ECO:0007669"/>
    <property type="project" value="InterPro"/>
</dbReference>
<dbReference type="PANTHER" id="PTHR46564:SF1">
    <property type="entry name" value="TRANSPOSASE"/>
    <property type="match status" value="1"/>
</dbReference>
<dbReference type="AlphaFoldDB" id="A0A0U1MB69"/>
<dbReference type="OrthoDB" id="5379619at2759"/>
<dbReference type="OMA" id="TIANWIM"/>
<evidence type="ECO:0000313" key="4">
    <source>
        <dbReference type="Proteomes" id="UP000054383"/>
    </source>
</evidence>
<reference evidence="3 4" key="1">
    <citation type="submission" date="2015-04" db="EMBL/GenBank/DDBJ databases">
        <authorList>
            <person name="Syromyatnikov M.Y."/>
            <person name="Popov V.N."/>
        </authorList>
    </citation>
    <scope>NUCLEOTIDE SEQUENCE [LARGE SCALE GENOMIC DNA]</scope>
    <source>
        <strain evidence="3">WF-38-12</strain>
    </source>
</reference>
<proteinExistence type="predicted"/>